<dbReference type="InterPro" id="IPR013517">
    <property type="entry name" value="FG-GAP"/>
</dbReference>
<reference evidence="3 4" key="1">
    <citation type="submission" date="2016-10" db="EMBL/GenBank/DDBJ databases">
        <authorList>
            <person name="de Groot N.N."/>
        </authorList>
    </citation>
    <scope>NUCLEOTIDE SEQUENCE [LARGE SCALE GENOMIC DNA]</scope>
    <source>
        <strain evidence="3 4">DSM 15269</strain>
    </source>
</reference>
<dbReference type="Proteomes" id="UP000199602">
    <property type="component" value="Unassembled WGS sequence"/>
</dbReference>
<dbReference type="AlphaFoldDB" id="A0A1H0BE95"/>
<accession>A0A1H0BE95</accession>
<dbReference type="Pfam" id="PF13517">
    <property type="entry name" value="FG-GAP_3"/>
    <property type="match status" value="1"/>
</dbReference>
<keyword evidence="4" id="KW-1185">Reference proteome</keyword>
<sequence>MQANYLCQKGIYKNFQGALNTMLKKISLALILLFFITTLNATASNPKTFLVLPFKILGPQKYLYLAQGAKTMLTTRLSWPNHLEPKEDSINKQPKNKQDAIKLAQQIGVDYLVYGTITIMGNQCSLDIQTVSANKSFPQSIQTTLDNLIPALEKVAKTINNQVFNRPKQQQASSQPKQTKGPINSEFVYNETSPKSSFYLNPEFKFAGNANNPNKWRSQSLPFASVGMVAGDANQDGKTEIFILEHQKIHAYRLVKGLLKPLATYKTPPSYQCLNINIADLNRDGFQEIIVSAKQDNFIRSFILEFKENKFQILQNKIPFFLNIVRTPPEFQKTLIGQSFGHGRLFDPDSVYELIKIKGKYQKLRKLSLPPYATVFNFTYLPQEKDYKIIVNHNDHLYIYTPTNSLLAKTEEIYAATSIGFPYYETMSGLGTPKDIDPNMYYISGRLLPVNLDQDNKFELIVSRPISLSSQFFSRYRNFPQGEIHCLFWDGIGLNLLWKTRRIKGTIVDYGLYDLNGDNKKELVVCVNSHPGATGLKHKKTIILSYTLQSTQKK</sequence>
<organism evidence="3 4">
    <name type="scientific">Desulfonauticus submarinus</name>
    <dbReference type="NCBI Taxonomy" id="206665"/>
    <lineage>
        <taxon>Bacteria</taxon>
        <taxon>Pseudomonadati</taxon>
        <taxon>Thermodesulfobacteriota</taxon>
        <taxon>Desulfovibrionia</taxon>
        <taxon>Desulfovibrionales</taxon>
        <taxon>Desulfonauticaceae</taxon>
        <taxon>Desulfonauticus</taxon>
    </lineage>
</organism>
<evidence type="ECO:0000313" key="4">
    <source>
        <dbReference type="Proteomes" id="UP000199602"/>
    </source>
</evidence>
<dbReference type="InterPro" id="IPR028994">
    <property type="entry name" value="Integrin_alpha_N"/>
</dbReference>
<gene>
    <name evidence="3" type="ORF">SAMN04488516_102141</name>
</gene>
<dbReference type="STRING" id="206665.SAMN04488516_102141"/>
<evidence type="ECO:0000256" key="2">
    <source>
        <dbReference type="SAM" id="MobiDB-lite"/>
    </source>
</evidence>
<evidence type="ECO:0000313" key="3">
    <source>
        <dbReference type="EMBL" id="SDN43946.1"/>
    </source>
</evidence>
<feature type="compositionally biased region" description="Low complexity" evidence="2">
    <location>
        <begin position="167"/>
        <end position="178"/>
    </location>
</feature>
<dbReference type="SUPFAM" id="SSF69318">
    <property type="entry name" value="Integrin alpha N-terminal domain"/>
    <property type="match status" value="1"/>
</dbReference>
<protein>
    <submittedName>
        <fullName evidence="3">Repeat domain-containing protein</fullName>
    </submittedName>
</protein>
<evidence type="ECO:0000256" key="1">
    <source>
        <dbReference type="ARBA" id="ARBA00022729"/>
    </source>
</evidence>
<keyword evidence="1" id="KW-0732">Signal</keyword>
<name>A0A1H0BE95_9BACT</name>
<proteinExistence type="predicted"/>
<dbReference type="EMBL" id="FNIN01000002">
    <property type="protein sequence ID" value="SDN43946.1"/>
    <property type="molecule type" value="Genomic_DNA"/>
</dbReference>
<feature type="region of interest" description="Disordered" evidence="2">
    <location>
        <begin position="164"/>
        <end position="185"/>
    </location>
</feature>